<keyword evidence="7 12" id="KW-0067">ATP-binding</keyword>
<dbReference type="CDD" id="cd00770">
    <property type="entry name" value="SerRS_core"/>
    <property type="match status" value="1"/>
</dbReference>
<evidence type="ECO:0000256" key="7">
    <source>
        <dbReference type="ARBA" id="ARBA00022840"/>
    </source>
</evidence>
<dbReference type="UniPathway" id="UPA00906">
    <property type="reaction ID" value="UER00895"/>
</dbReference>
<feature type="region of interest" description="Disordered" evidence="16">
    <location>
        <begin position="52"/>
        <end position="73"/>
    </location>
</feature>
<dbReference type="GO" id="GO:0005737">
    <property type="term" value="C:cytoplasm"/>
    <property type="evidence" value="ECO:0007669"/>
    <property type="project" value="UniProtKB-SubCell"/>
</dbReference>
<feature type="binding site" evidence="12 13">
    <location>
        <position position="299"/>
    </location>
    <ligand>
        <name>L-serine</name>
        <dbReference type="ChEBI" id="CHEBI:33384"/>
    </ligand>
</feature>
<keyword evidence="5 12" id="KW-0436">Ligase</keyword>
<feature type="site" description="Important for serine binding" evidence="13">
    <location>
        <position position="402"/>
    </location>
</feature>
<dbReference type="InterPro" id="IPR015866">
    <property type="entry name" value="Ser-tRNA-synth_1_N"/>
</dbReference>
<evidence type="ECO:0000256" key="10">
    <source>
        <dbReference type="ARBA" id="ARBA00047929"/>
    </source>
</evidence>
<evidence type="ECO:0000256" key="9">
    <source>
        <dbReference type="ARBA" id="ARBA00023146"/>
    </source>
</evidence>
<dbReference type="InterPro" id="IPR045864">
    <property type="entry name" value="aa-tRNA-synth_II/BPL/LPL"/>
</dbReference>
<keyword evidence="15" id="KW-0175">Coiled coil</keyword>
<feature type="binding site" evidence="13">
    <location>
        <position position="400"/>
    </location>
    <ligand>
        <name>L-serine</name>
        <dbReference type="ChEBI" id="CHEBI:33384"/>
    </ligand>
</feature>
<dbReference type="PROSITE" id="PS50862">
    <property type="entry name" value="AA_TRNA_LIGASE_II"/>
    <property type="match status" value="1"/>
</dbReference>
<feature type="coiled-coil region" evidence="15">
    <location>
        <begin position="74"/>
        <end position="101"/>
    </location>
</feature>
<accession>A0A1G2K5P6</accession>
<dbReference type="EC" id="6.1.1.11" evidence="12"/>
<gene>
    <name evidence="12" type="primary">serS</name>
    <name evidence="18" type="ORF">A2633_05295</name>
</gene>
<evidence type="ECO:0000256" key="4">
    <source>
        <dbReference type="ARBA" id="ARBA00022490"/>
    </source>
</evidence>
<dbReference type="InterPro" id="IPR033729">
    <property type="entry name" value="SerRS_core"/>
</dbReference>
<dbReference type="PRINTS" id="PR00981">
    <property type="entry name" value="TRNASYNTHSER"/>
</dbReference>
<keyword evidence="4 12" id="KW-0963">Cytoplasm</keyword>
<feature type="binding site" evidence="12">
    <location>
        <position position="292"/>
    </location>
    <ligand>
        <name>ATP</name>
        <dbReference type="ChEBI" id="CHEBI:30616"/>
    </ligand>
</feature>
<evidence type="ECO:0000256" key="8">
    <source>
        <dbReference type="ARBA" id="ARBA00022917"/>
    </source>
</evidence>
<name>A0A1G2K5P6_9BACT</name>
<protein>
    <recommendedName>
        <fullName evidence="12">Serine--tRNA ligase</fullName>
        <ecNumber evidence="12">6.1.1.11</ecNumber>
    </recommendedName>
    <alternativeName>
        <fullName evidence="12">Seryl-tRNA synthetase</fullName>
        <shortName evidence="12">SerRS</shortName>
    </alternativeName>
    <alternativeName>
        <fullName evidence="12">Seryl-tRNA(Ser/Sec) synthetase</fullName>
    </alternativeName>
</protein>
<dbReference type="AlphaFoldDB" id="A0A1G2K5P6"/>
<evidence type="ECO:0000256" key="6">
    <source>
        <dbReference type="ARBA" id="ARBA00022741"/>
    </source>
</evidence>
<evidence type="ECO:0000256" key="11">
    <source>
        <dbReference type="ARBA" id="ARBA00048823"/>
    </source>
</evidence>
<evidence type="ECO:0000256" key="13">
    <source>
        <dbReference type="PIRSR" id="PIRSR001529-1"/>
    </source>
</evidence>
<evidence type="ECO:0000313" key="19">
    <source>
        <dbReference type="Proteomes" id="UP000177152"/>
    </source>
</evidence>
<comment type="catalytic activity">
    <reaction evidence="11 12">
        <text>tRNA(Ser) + L-serine + ATP = L-seryl-tRNA(Ser) + AMP + diphosphate + H(+)</text>
        <dbReference type="Rhea" id="RHEA:12292"/>
        <dbReference type="Rhea" id="RHEA-COMP:9669"/>
        <dbReference type="Rhea" id="RHEA-COMP:9703"/>
        <dbReference type="ChEBI" id="CHEBI:15378"/>
        <dbReference type="ChEBI" id="CHEBI:30616"/>
        <dbReference type="ChEBI" id="CHEBI:33019"/>
        <dbReference type="ChEBI" id="CHEBI:33384"/>
        <dbReference type="ChEBI" id="CHEBI:78442"/>
        <dbReference type="ChEBI" id="CHEBI:78533"/>
        <dbReference type="ChEBI" id="CHEBI:456215"/>
        <dbReference type="EC" id="6.1.1.11"/>
    </reaction>
</comment>
<evidence type="ECO:0000313" key="18">
    <source>
        <dbReference type="EMBL" id="OGZ93901.1"/>
    </source>
</evidence>
<dbReference type="Pfam" id="PF02403">
    <property type="entry name" value="Seryl_tRNA_N"/>
    <property type="match status" value="1"/>
</dbReference>
<dbReference type="Gene3D" id="1.10.287.40">
    <property type="entry name" value="Serine-tRNA synthetase, tRNA binding domain"/>
    <property type="match status" value="1"/>
</dbReference>
<evidence type="ECO:0000256" key="15">
    <source>
        <dbReference type="SAM" id="Coils"/>
    </source>
</evidence>
<sequence>MLDIKFIRENPEKVKQGLKNKGVDVDIDELLKTDESRRKKIREVDEMRARQNILSDEISKSTDSEERGRKTAESKEVKAKLIEAEEAMKVAEVEFDEFLRQLPNIPLADVPVGPDESGNVVLREVGVKIKFSFKPRDYVEIGEKLDLIDTKRAAKVSGTRFGYLKREASLLEFALVQFALQFVGDEKNIADIIMKRSLAIAPTPFIPVVPPVLIKPEAMKAMGYVERGGDEIYFLANDNLYLVGTSEQSVGPMYMGEVFAEEKLPHRHIAFSTCFRREAGSYGKDTRGILRVHQFDKAEMFVFSTPETSEDEHELLLGIEEALMAKLGIPYHVLNICTGDLGDPAASKYDIEAWLPGQNGGKGEYRETHSTSNTTDFQARRLNIKVRRKDGKLEFLHMLNGTGFAIGRTLIAILENYQQEDGSVGVPEALQSFMGGIKEIRR</sequence>
<evidence type="ECO:0000256" key="5">
    <source>
        <dbReference type="ARBA" id="ARBA00022598"/>
    </source>
</evidence>
<keyword evidence="9 12" id="KW-0030">Aminoacyl-tRNA synthetase</keyword>
<evidence type="ECO:0000256" key="12">
    <source>
        <dbReference type="HAMAP-Rule" id="MF_00176"/>
    </source>
</evidence>
<dbReference type="GO" id="GO:0006434">
    <property type="term" value="P:seryl-tRNA aminoacylation"/>
    <property type="evidence" value="ECO:0007669"/>
    <property type="project" value="UniProtKB-UniRule"/>
</dbReference>
<dbReference type="EMBL" id="MHQC01000047">
    <property type="protein sequence ID" value="OGZ93901.1"/>
    <property type="molecule type" value="Genomic_DNA"/>
</dbReference>
<comment type="catalytic activity">
    <reaction evidence="10 12">
        <text>tRNA(Sec) + L-serine + ATP = L-seryl-tRNA(Sec) + AMP + diphosphate + H(+)</text>
        <dbReference type="Rhea" id="RHEA:42580"/>
        <dbReference type="Rhea" id="RHEA-COMP:9742"/>
        <dbReference type="Rhea" id="RHEA-COMP:10128"/>
        <dbReference type="ChEBI" id="CHEBI:15378"/>
        <dbReference type="ChEBI" id="CHEBI:30616"/>
        <dbReference type="ChEBI" id="CHEBI:33019"/>
        <dbReference type="ChEBI" id="CHEBI:33384"/>
        <dbReference type="ChEBI" id="CHEBI:78442"/>
        <dbReference type="ChEBI" id="CHEBI:78533"/>
        <dbReference type="ChEBI" id="CHEBI:456215"/>
        <dbReference type="EC" id="6.1.1.11"/>
    </reaction>
</comment>
<feature type="binding site" evidence="12 14">
    <location>
        <begin position="367"/>
        <end position="370"/>
    </location>
    <ligand>
        <name>ATP</name>
        <dbReference type="ChEBI" id="CHEBI:30616"/>
    </ligand>
</feature>
<feature type="domain" description="Aminoacyl-transfer RNA synthetases class-II family profile" evidence="17">
    <location>
        <begin position="205"/>
        <end position="427"/>
    </location>
</feature>
<dbReference type="PIRSF" id="PIRSF001529">
    <property type="entry name" value="Ser-tRNA-synth_IIa"/>
    <property type="match status" value="1"/>
</dbReference>
<feature type="binding site" evidence="14">
    <location>
        <begin position="292"/>
        <end position="295"/>
    </location>
    <ligand>
        <name>ATP</name>
        <dbReference type="ChEBI" id="CHEBI:30616"/>
    </ligand>
</feature>
<dbReference type="InterPro" id="IPR042103">
    <property type="entry name" value="SerRS_1_N_sf"/>
</dbReference>
<feature type="binding site" evidence="13">
    <location>
        <position position="245"/>
    </location>
    <ligand>
        <name>L-serine</name>
        <dbReference type="ChEBI" id="CHEBI:33384"/>
    </ligand>
</feature>
<dbReference type="PANTHER" id="PTHR43697">
    <property type="entry name" value="SERYL-TRNA SYNTHETASE"/>
    <property type="match status" value="1"/>
</dbReference>
<keyword evidence="8 12" id="KW-0648">Protein biosynthesis</keyword>
<feature type="binding site" evidence="12">
    <location>
        <position position="402"/>
    </location>
    <ligand>
        <name>L-serine</name>
        <dbReference type="ChEBI" id="CHEBI:33384"/>
    </ligand>
</feature>
<keyword evidence="6 12" id="KW-0547">Nucleotide-binding</keyword>
<proteinExistence type="inferred from homology"/>
<comment type="similarity">
    <text evidence="3 12">Belongs to the class-II aminoacyl-tRNA synthetase family. Type-1 seryl-tRNA synthetase subfamily.</text>
</comment>
<evidence type="ECO:0000259" key="17">
    <source>
        <dbReference type="PROSITE" id="PS50862"/>
    </source>
</evidence>
<evidence type="ECO:0000256" key="1">
    <source>
        <dbReference type="ARBA" id="ARBA00004496"/>
    </source>
</evidence>
<dbReference type="PANTHER" id="PTHR43697:SF1">
    <property type="entry name" value="SERINE--TRNA LIGASE"/>
    <property type="match status" value="1"/>
</dbReference>
<dbReference type="SUPFAM" id="SSF46589">
    <property type="entry name" value="tRNA-binding arm"/>
    <property type="match status" value="1"/>
</dbReference>
<dbReference type="GO" id="GO:0004828">
    <property type="term" value="F:serine-tRNA ligase activity"/>
    <property type="evidence" value="ECO:0007669"/>
    <property type="project" value="UniProtKB-UniRule"/>
</dbReference>
<dbReference type="InterPro" id="IPR006195">
    <property type="entry name" value="aa-tRNA-synth_II"/>
</dbReference>
<evidence type="ECO:0000256" key="2">
    <source>
        <dbReference type="ARBA" id="ARBA00005045"/>
    </source>
</evidence>
<evidence type="ECO:0000256" key="14">
    <source>
        <dbReference type="PIRSR" id="PIRSR001529-2"/>
    </source>
</evidence>
<organism evidence="18 19">
    <name type="scientific">Candidatus Sungbacteria bacterium RIFCSPHIGHO2_01_FULL_47_32</name>
    <dbReference type="NCBI Taxonomy" id="1802264"/>
    <lineage>
        <taxon>Bacteria</taxon>
        <taxon>Candidatus Sungiibacteriota</taxon>
    </lineage>
</organism>
<dbReference type="InterPro" id="IPR010978">
    <property type="entry name" value="tRNA-bd_arm"/>
</dbReference>
<dbReference type="InterPro" id="IPR002314">
    <property type="entry name" value="aa-tRNA-synt_IIb"/>
</dbReference>
<dbReference type="SUPFAM" id="SSF55681">
    <property type="entry name" value="Class II aaRS and biotin synthetases"/>
    <property type="match status" value="1"/>
</dbReference>
<comment type="subunit">
    <text evidence="12">Homodimer. The tRNA molecule binds across the dimer.</text>
</comment>
<feature type="binding site" evidence="13">
    <location>
        <position position="276"/>
    </location>
    <ligand>
        <name>L-serine</name>
        <dbReference type="ChEBI" id="CHEBI:33384"/>
    </ligand>
</feature>
<dbReference type="GO" id="GO:0005524">
    <property type="term" value="F:ATP binding"/>
    <property type="evidence" value="ECO:0007669"/>
    <property type="project" value="UniProtKB-UniRule"/>
</dbReference>
<comment type="domain">
    <text evidence="12">Consists of two distinct domains, a catalytic core and a N-terminal extension that is involved in tRNA binding.</text>
</comment>
<comment type="pathway">
    <text evidence="2 12">Aminoacyl-tRNA biosynthesis; selenocysteinyl-tRNA(Sec) biosynthesis; L-seryl-tRNA(Sec) from L-serine and tRNA(Sec): step 1/1.</text>
</comment>
<evidence type="ECO:0000256" key="3">
    <source>
        <dbReference type="ARBA" id="ARBA00010728"/>
    </source>
</evidence>
<comment type="function">
    <text evidence="12">Catalyzes the attachment of serine to tRNA(Ser). Is also able to aminoacylate tRNA(Sec) with serine, to form the misacylated tRNA L-seryl-tRNA(Sec), which will be further converted into selenocysteinyl-tRNA(Sec).</text>
</comment>
<dbReference type="NCBIfam" id="TIGR00414">
    <property type="entry name" value="serS"/>
    <property type="match status" value="1"/>
</dbReference>
<dbReference type="Gene3D" id="3.30.930.10">
    <property type="entry name" value="Bira Bifunctional Protein, Domain 2"/>
    <property type="match status" value="1"/>
</dbReference>
<reference evidence="18 19" key="1">
    <citation type="journal article" date="2016" name="Nat. Commun.">
        <title>Thousands of microbial genomes shed light on interconnected biogeochemical processes in an aquifer system.</title>
        <authorList>
            <person name="Anantharaman K."/>
            <person name="Brown C.T."/>
            <person name="Hug L.A."/>
            <person name="Sharon I."/>
            <person name="Castelle C.J."/>
            <person name="Probst A.J."/>
            <person name="Thomas B.C."/>
            <person name="Singh A."/>
            <person name="Wilkins M.J."/>
            <person name="Karaoz U."/>
            <person name="Brodie E.L."/>
            <person name="Williams K.H."/>
            <person name="Hubbard S.S."/>
            <person name="Banfield J.F."/>
        </authorList>
    </citation>
    <scope>NUCLEOTIDE SEQUENCE [LARGE SCALE GENOMIC DNA]</scope>
</reference>
<dbReference type="Proteomes" id="UP000177152">
    <property type="component" value="Unassembled WGS sequence"/>
</dbReference>
<evidence type="ECO:0000256" key="16">
    <source>
        <dbReference type="SAM" id="MobiDB-lite"/>
    </source>
</evidence>
<feature type="binding site" evidence="12">
    <location>
        <begin position="245"/>
        <end position="247"/>
    </location>
    <ligand>
        <name>L-serine</name>
        <dbReference type="ChEBI" id="CHEBI:33384"/>
    </ligand>
</feature>
<feature type="binding site" evidence="12 14">
    <location>
        <begin position="276"/>
        <end position="278"/>
    </location>
    <ligand>
        <name>ATP</name>
        <dbReference type="ChEBI" id="CHEBI:30616"/>
    </ligand>
</feature>
<dbReference type="HAMAP" id="MF_00176">
    <property type="entry name" value="Ser_tRNA_synth_type1"/>
    <property type="match status" value="1"/>
</dbReference>
<feature type="compositionally biased region" description="Basic and acidic residues" evidence="16">
    <location>
        <begin position="57"/>
        <end position="73"/>
    </location>
</feature>
<comment type="subcellular location">
    <subcellularLocation>
        <location evidence="1 12">Cytoplasm</location>
    </subcellularLocation>
</comment>
<comment type="caution">
    <text evidence="18">The sequence shown here is derived from an EMBL/GenBank/DDBJ whole genome shotgun (WGS) entry which is preliminary data.</text>
</comment>
<dbReference type="GO" id="GO:0016260">
    <property type="term" value="P:selenocysteine biosynthetic process"/>
    <property type="evidence" value="ECO:0007669"/>
    <property type="project" value="UniProtKB-UniRule"/>
</dbReference>
<dbReference type="InterPro" id="IPR002317">
    <property type="entry name" value="Ser-tRNA-ligase_type_1"/>
</dbReference>
<dbReference type="Pfam" id="PF00587">
    <property type="entry name" value="tRNA-synt_2b"/>
    <property type="match status" value="1"/>
</dbReference>